<organism evidence="1 2">
    <name type="scientific">Rhizobium puerariae</name>
    <dbReference type="NCBI Taxonomy" id="1585791"/>
    <lineage>
        <taxon>Bacteria</taxon>
        <taxon>Pseudomonadati</taxon>
        <taxon>Pseudomonadota</taxon>
        <taxon>Alphaproteobacteria</taxon>
        <taxon>Hyphomicrobiales</taxon>
        <taxon>Rhizobiaceae</taxon>
        <taxon>Rhizobium/Agrobacterium group</taxon>
        <taxon>Rhizobium</taxon>
    </lineage>
</organism>
<comment type="caution">
    <text evidence="1">The sequence shown here is derived from an EMBL/GenBank/DDBJ whole genome shotgun (WGS) entry which is preliminary data.</text>
</comment>
<dbReference type="EMBL" id="JBHMAA010000019">
    <property type="protein sequence ID" value="MFB9950737.1"/>
    <property type="molecule type" value="Genomic_DNA"/>
</dbReference>
<name>A0ABV6ALH9_9HYPH</name>
<protein>
    <submittedName>
        <fullName evidence="1">Uncharacterized protein</fullName>
    </submittedName>
</protein>
<gene>
    <name evidence="1" type="ORF">ACFFP0_17935</name>
</gene>
<evidence type="ECO:0000313" key="2">
    <source>
        <dbReference type="Proteomes" id="UP001589692"/>
    </source>
</evidence>
<proteinExistence type="predicted"/>
<accession>A0ABV6ALH9</accession>
<sequence>MAVTSLVPDALYWARSSKYFDGRVTVVQVSTVFGAERDYWTLALLGTDQHAMPDDFEILAPAEHLAEYPLRQAAE</sequence>
<evidence type="ECO:0000313" key="1">
    <source>
        <dbReference type="EMBL" id="MFB9950737.1"/>
    </source>
</evidence>
<reference evidence="1 2" key="1">
    <citation type="submission" date="2024-09" db="EMBL/GenBank/DDBJ databases">
        <authorList>
            <person name="Sun Q."/>
            <person name="Mori K."/>
        </authorList>
    </citation>
    <scope>NUCLEOTIDE SEQUENCE [LARGE SCALE GENOMIC DNA]</scope>
    <source>
        <strain evidence="1 2">TBRC 4938</strain>
    </source>
</reference>
<dbReference type="Proteomes" id="UP001589692">
    <property type="component" value="Unassembled WGS sequence"/>
</dbReference>
<dbReference type="RefSeq" id="WP_377263389.1">
    <property type="nucleotide sequence ID" value="NZ_JBHMAA010000019.1"/>
</dbReference>
<keyword evidence="2" id="KW-1185">Reference proteome</keyword>